<organism evidence="1 2">
    <name type="scientific">Cichorium intybus</name>
    <name type="common">Chicory</name>
    <dbReference type="NCBI Taxonomy" id="13427"/>
    <lineage>
        <taxon>Eukaryota</taxon>
        <taxon>Viridiplantae</taxon>
        <taxon>Streptophyta</taxon>
        <taxon>Embryophyta</taxon>
        <taxon>Tracheophyta</taxon>
        <taxon>Spermatophyta</taxon>
        <taxon>Magnoliopsida</taxon>
        <taxon>eudicotyledons</taxon>
        <taxon>Gunneridae</taxon>
        <taxon>Pentapetalae</taxon>
        <taxon>asterids</taxon>
        <taxon>campanulids</taxon>
        <taxon>Asterales</taxon>
        <taxon>Asteraceae</taxon>
        <taxon>Cichorioideae</taxon>
        <taxon>Cichorieae</taxon>
        <taxon>Cichoriinae</taxon>
        <taxon>Cichorium</taxon>
    </lineage>
</organism>
<dbReference type="EMBL" id="CM042011">
    <property type="protein sequence ID" value="KAI3768706.1"/>
    <property type="molecule type" value="Genomic_DNA"/>
</dbReference>
<accession>A0ACB9FCY1</accession>
<dbReference type="Proteomes" id="UP001055811">
    <property type="component" value="Linkage Group LG03"/>
</dbReference>
<gene>
    <name evidence="1" type="ORF">L2E82_19536</name>
</gene>
<evidence type="ECO:0000313" key="1">
    <source>
        <dbReference type="EMBL" id="KAI3768706.1"/>
    </source>
</evidence>
<sequence>MTAKYDWSLKGSRGWPCSNALMTPNSQLFVPKVQSIALTANIPFVMVNNNNTRHLHAQILEFVGVATMDFPAFPDNSLVECEANEVKENPNSKGSRMQALDSKV</sequence>
<keyword evidence="2" id="KW-1185">Reference proteome</keyword>
<name>A0ACB9FCY1_CICIN</name>
<comment type="caution">
    <text evidence="1">The sequence shown here is derived from an EMBL/GenBank/DDBJ whole genome shotgun (WGS) entry which is preliminary data.</text>
</comment>
<evidence type="ECO:0000313" key="2">
    <source>
        <dbReference type="Proteomes" id="UP001055811"/>
    </source>
</evidence>
<proteinExistence type="predicted"/>
<reference evidence="1 2" key="2">
    <citation type="journal article" date="2022" name="Mol. Ecol. Resour.">
        <title>The genomes of chicory, endive, great burdock and yacon provide insights into Asteraceae paleo-polyploidization history and plant inulin production.</title>
        <authorList>
            <person name="Fan W."/>
            <person name="Wang S."/>
            <person name="Wang H."/>
            <person name="Wang A."/>
            <person name="Jiang F."/>
            <person name="Liu H."/>
            <person name="Zhao H."/>
            <person name="Xu D."/>
            <person name="Zhang Y."/>
        </authorList>
    </citation>
    <scope>NUCLEOTIDE SEQUENCE [LARGE SCALE GENOMIC DNA]</scope>
    <source>
        <strain evidence="2">cv. Punajuju</strain>
        <tissue evidence="1">Leaves</tissue>
    </source>
</reference>
<reference evidence="2" key="1">
    <citation type="journal article" date="2022" name="Mol. Ecol. Resour.">
        <title>The genomes of chicory, endive, great burdock and yacon provide insights into Asteraceae palaeo-polyploidization history and plant inulin production.</title>
        <authorList>
            <person name="Fan W."/>
            <person name="Wang S."/>
            <person name="Wang H."/>
            <person name="Wang A."/>
            <person name="Jiang F."/>
            <person name="Liu H."/>
            <person name="Zhao H."/>
            <person name="Xu D."/>
            <person name="Zhang Y."/>
        </authorList>
    </citation>
    <scope>NUCLEOTIDE SEQUENCE [LARGE SCALE GENOMIC DNA]</scope>
    <source>
        <strain evidence="2">cv. Punajuju</strain>
    </source>
</reference>
<protein>
    <submittedName>
        <fullName evidence="1">Uncharacterized protein</fullName>
    </submittedName>
</protein>